<proteinExistence type="predicted"/>
<sequence length="130" mass="13830">MTEEQKTDATAMRHIPAGSRGLALQGREDFWLVANHIHKSGINAKGLPTPEAVFCALVFGSEVGLSAMQAVQNIAVINNRASLYGDALLGVCQGSAVFDHSAFAEWTEGAFPNDSFVAICKVQRIGASRP</sequence>
<evidence type="ECO:0000313" key="1">
    <source>
        <dbReference type="EMBL" id="GAF91120.1"/>
    </source>
</evidence>
<gene>
    <name evidence="1" type="ORF">S01H1_19006</name>
</gene>
<accession>X0URL2</accession>
<name>X0URL2_9ZZZZ</name>
<organism evidence="1">
    <name type="scientific">marine sediment metagenome</name>
    <dbReference type="NCBI Taxonomy" id="412755"/>
    <lineage>
        <taxon>unclassified sequences</taxon>
        <taxon>metagenomes</taxon>
        <taxon>ecological metagenomes</taxon>
    </lineage>
</organism>
<feature type="non-terminal residue" evidence="1">
    <location>
        <position position="130"/>
    </location>
</feature>
<dbReference type="AlphaFoldDB" id="X0URL2"/>
<dbReference type="EMBL" id="BARS01010220">
    <property type="protein sequence ID" value="GAF91120.1"/>
    <property type="molecule type" value="Genomic_DNA"/>
</dbReference>
<reference evidence="1" key="1">
    <citation type="journal article" date="2014" name="Front. Microbiol.">
        <title>High frequency of phylogenetically diverse reductive dehalogenase-homologous genes in deep subseafloor sedimentary metagenomes.</title>
        <authorList>
            <person name="Kawai M."/>
            <person name="Futagami T."/>
            <person name="Toyoda A."/>
            <person name="Takaki Y."/>
            <person name="Nishi S."/>
            <person name="Hori S."/>
            <person name="Arai W."/>
            <person name="Tsubouchi T."/>
            <person name="Morono Y."/>
            <person name="Uchiyama I."/>
            <person name="Ito T."/>
            <person name="Fujiyama A."/>
            <person name="Inagaki F."/>
            <person name="Takami H."/>
        </authorList>
    </citation>
    <scope>NUCLEOTIDE SEQUENCE</scope>
    <source>
        <strain evidence="1">Expedition CK06-06</strain>
    </source>
</reference>
<protein>
    <submittedName>
        <fullName evidence="1">Uncharacterized protein</fullName>
    </submittedName>
</protein>
<comment type="caution">
    <text evidence="1">The sequence shown here is derived from an EMBL/GenBank/DDBJ whole genome shotgun (WGS) entry which is preliminary data.</text>
</comment>